<dbReference type="InterPro" id="IPR038763">
    <property type="entry name" value="DHH_sf"/>
</dbReference>
<organism evidence="10">
    <name type="scientific">marine metagenome</name>
    <dbReference type="NCBI Taxonomy" id="408172"/>
    <lineage>
        <taxon>unclassified sequences</taxon>
        <taxon>metagenomes</taxon>
        <taxon>ecological metagenomes</taxon>
    </lineage>
</organism>
<dbReference type="InterPro" id="IPR051673">
    <property type="entry name" value="SSDNA_exonuclease_RecJ"/>
</dbReference>
<accession>A0A381UGZ2</accession>
<evidence type="ECO:0000259" key="9">
    <source>
        <dbReference type="Pfam" id="PF17768"/>
    </source>
</evidence>
<dbReference type="GO" id="GO:0006310">
    <property type="term" value="P:DNA recombination"/>
    <property type="evidence" value="ECO:0007669"/>
    <property type="project" value="InterPro"/>
</dbReference>
<feature type="coiled-coil region" evidence="6">
    <location>
        <begin position="287"/>
        <end position="326"/>
    </location>
</feature>
<dbReference type="NCBIfam" id="TIGR00644">
    <property type="entry name" value="recJ"/>
    <property type="match status" value="1"/>
</dbReference>
<dbReference type="PANTHER" id="PTHR30255:SF2">
    <property type="entry name" value="SINGLE-STRANDED-DNA-SPECIFIC EXONUCLEASE RECJ"/>
    <property type="match status" value="1"/>
</dbReference>
<keyword evidence="6" id="KW-0175">Coiled coil</keyword>
<proteinExistence type="inferred from homology"/>
<dbReference type="Pfam" id="PF17768">
    <property type="entry name" value="RecJ_OB"/>
    <property type="match status" value="1"/>
</dbReference>
<feature type="domain" description="DDH" evidence="7">
    <location>
        <begin position="52"/>
        <end position="208"/>
    </location>
</feature>
<dbReference type="Gene3D" id="3.10.310.30">
    <property type="match status" value="1"/>
</dbReference>
<evidence type="ECO:0000256" key="3">
    <source>
        <dbReference type="ARBA" id="ARBA00022722"/>
    </source>
</evidence>
<evidence type="ECO:0000256" key="4">
    <source>
        <dbReference type="ARBA" id="ARBA00022801"/>
    </source>
</evidence>
<dbReference type="GO" id="GO:0008409">
    <property type="term" value="F:5'-3' exonuclease activity"/>
    <property type="evidence" value="ECO:0007669"/>
    <property type="project" value="InterPro"/>
</dbReference>
<protein>
    <recommendedName>
        <fullName evidence="2">Single-stranded-DNA-specific exonuclease RecJ</fullName>
    </recommendedName>
</protein>
<feature type="non-terminal residue" evidence="10">
    <location>
        <position position="1"/>
    </location>
</feature>
<keyword evidence="4" id="KW-0378">Hydrolase</keyword>
<evidence type="ECO:0000256" key="6">
    <source>
        <dbReference type="SAM" id="Coils"/>
    </source>
</evidence>
<dbReference type="Pfam" id="PF02272">
    <property type="entry name" value="DHHA1"/>
    <property type="match status" value="1"/>
</dbReference>
<evidence type="ECO:0000259" key="7">
    <source>
        <dbReference type="Pfam" id="PF01368"/>
    </source>
</evidence>
<evidence type="ECO:0000313" key="10">
    <source>
        <dbReference type="EMBL" id="SVA27254.1"/>
    </source>
</evidence>
<dbReference type="InterPro" id="IPR003156">
    <property type="entry name" value="DHHA1_dom"/>
</dbReference>
<dbReference type="EMBL" id="UINC01006393">
    <property type="protein sequence ID" value="SVA27254.1"/>
    <property type="molecule type" value="Genomic_DNA"/>
</dbReference>
<dbReference type="GO" id="GO:0006281">
    <property type="term" value="P:DNA repair"/>
    <property type="evidence" value="ECO:0007669"/>
    <property type="project" value="InterPro"/>
</dbReference>
<evidence type="ECO:0000256" key="1">
    <source>
        <dbReference type="ARBA" id="ARBA00005915"/>
    </source>
</evidence>
<dbReference type="SUPFAM" id="SSF64182">
    <property type="entry name" value="DHH phosphoesterases"/>
    <property type="match status" value="1"/>
</dbReference>
<comment type="similarity">
    <text evidence="1">Belongs to the RecJ family.</text>
</comment>
<feature type="domain" description="DHHA1" evidence="8">
    <location>
        <begin position="332"/>
        <end position="424"/>
    </location>
</feature>
<evidence type="ECO:0000259" key="8">
    <source>
        <dbReference type="Pfam" id="PF02272"/>
    </source>
</evidence>
<gene>
    <name evidence="10" type="ORF">METZ01_LOCUS80108</name>
</gene>
<dbReference type="Pfam" id="PF01368">
    <property type="entry name" value="DHH"/>
    <property type="match status" value="1"/>
</dbReference>
<reference evidence="10" key="1">
    <citation type="submission" date="2018-05" db="EMBL/GenBank/DDBJ databases">
        <authorList>
            <person name="Lanie J.A."/>
            <person name="Ng W.-L."/>
            <person name="Kazmierczak K.M."/>
            <person name="Andrzejewski T.M."/>
            <person name="Davidsen T.M."/>
            <person name="Wayne K.J."/>
            <person name="Tettelin H."/>
            <person name="Glass J.I."/>
            <person name="Rusch D."/>
            <person name="Podicherti R."/>
            <person name="Tsui H.-C.T."/>
            <person name="Winkler M.E."/>
        </authorList>
    </citation>
    <scope>NUCLEOTIDE SEQUENCE</scope>
</reference>
<dbReference type="InterPro" id="IPR041122">
    <property type="entry name" value="RecJ_OB"/>
</dbReference>
<dbReference type="Gene3D" id="3.90.1640.30">
    <property type="match status" value="1"/>
</dbReference>
<keyword evidence="3" id="KW-0540">Nuclease</keyword>
<dbReference type="GO" id="GO:0003676">
    <property type="term" value="F:nucleic acid binding"/>
    <property type="evidence" value="ECO:0007669"/>
    <property type="project" value="InterPro"/>
</dbReference>
<dbReference type="InterPro" id="IPR004610">
    <property type="entry name" value="RecJ"/>
</dbReference>
<evidence type="ECO:0000256" key="2">
    <source>
        <dbReference type="ARBA" id="ARBA00019841"/>
    </source>
</evidence>
<keyword evidence="5" id="KW-0269">Exonuclease</keyword>
<evidence type="ECO:0000256" key="5">
    <source>
        <dbReference type="ARBA" id="ARBA00022839"/>
    </source>
</evidence>
<dbReference type="AlphaFoldDB" id="A0A381UGZ2"/>
<sequence length="551" mass="60860">SKILVGRNIEDSDVENFLCPKVNNLISNPSEIIDVDKGIDILINSIGNDETIGVIGDYDVDGATSSSLLKIFFNHYKINCEIYIPDRLKEGYGPNRIVFDQFLKLGIKTVITVDCGATAKKEIDYAKNLGIQVIVIDHHKIDEELPDSIAHINPSRKEDFSKLEDLAAIGLTFLFIVALRRALREENKYKNVQEPNLKNYLDIVALGTVCDVVQLKGLNRAFVKEGIKILNKNMRKGIKGLCFVSQAKDIGVYELGYLLGPRINAAGRTGSPDLGVRLLTSVNDDEVSAISEKLNDLNKDRQNIEKNVLTEAIEKVEDSIKQQNLNSPPVSLIVEKESWHLGVLGIVASRLKEKYNRPSFVISTCQNQSTGSGRSIPGIDIGKIILDAVKAGIIVSGGGHSMAGGFNLEKEKLESFKEFCNEKILEVDQSILQKKTKYDDVLGSTDINRDFYEIIDQASPYGQGNSEPKFILSNIEIEFCQIVGKGHLKLKLSGRNFKNLDAIAFGSVGTPLGNLLSNHQGSQLHLAGAIRKNDWQGFKGVQFHVYDAFIA</sequence>
<dbReference type="PANTHER" id="PTHR30255">
    <property type="entry name" value="SINGLE-STRANDED-DNA-SPECIFIC EXONUCLEASE RECJ"/>
    <property type="match status" value="1"/>
</dbReference>
<name>A0A381UGZ2_9ZZZZ</name>
<dbReference type="InterPro" id="IPR001667">
    <property type="entry name" value="DDH_dom"/>
</dbReference>
<feature type="domain" description="RecJ OB" evidence="9">
    <location>
        <begin position="439"/>
        <end position="547"/>
    </location>
</feature>